<keyword evidence="1 2" id="KW-0238">DNA-binding</keyword>
<evidence type="ECO:0000313" key="4">
    <source>
        <dbReference type="EMBL" id="MCP1102877.1"/>
    </source>
</evidence>
<protein>
    <submittedName>
        <fullName evidence="4">TetR/AcrR family transcriptional regulator</fullName>
    </submittedName>
</protein>
<reference evidence="4 5" key="1">
    <citation type="journal article" date="2022" name="Genome Biol. Evol.">
        <title>Host diet, physiology and behaviors set the stage for Lachnospiraceae cladogenesis.</title>
        <authorList>
            <person name="Vera-Ponce De Leon A."/>
            <person name="Schneider M."/>
            <person name="Jahnes B.C."/>
            <person name="Sadowski V."/>
            <person name="Camuy-Velez L.A."/>
            <person name="Duan J."/>
            <person name="Sabree Z.L."/>
        </authorList>
    </citation>
    <scope>NUCLEOTIDE SEQUENCE [LARGE SCALE GENOMIC DNA]</scope>
    <source>
        <strain evidence="4 5">PAL113</strain>
    </source>
</reference>
<proteinExistence type="predicted"/>
<dbReference type="Proteomes" id="UP001523566">
    <property type="component" value="Unassembled WGS sequence"/>
</dbReference>
<comment type="caution">
    <text evidence="4">The sequence shown here is derived from an EMBL/GenBank/DDBJ whole genome shotgun (WGS) entry which is preliminary data.</text>
</comment>
<evidence type="ECO:0000313" key="5">
    <source>
        <dbReference type="Proteomes" id="UP001523566"/>
    </source>
</evidence>
<organism evidence="4 5">
    <name type="scientific">Aequitasia blattaphilus</name>
    <dbReference type="NCBI Taxonomy" id="2949332"/>
    <lineage>
        <taxon>Bacteria</taxon>
        <taxon>Bacillati</taxon>
        <taxon>Bacillota</taxon>
        <taxon>Clostridia</taxon>
        <taxon>Lachnospirales</taxon>
        <taxon>Lachnospiraceae</taxon>
        <taxon>Aequitasia</taxon>
    </lineage>
</organism>
<sequence length="202" mass="23119">MGNTAITLDEKQGLRKKIIDTSVALITQDGYENFSLRKVAQTLDLQLPTLRLFYKTKKDVIADMADTLYYKIMLDAITLSKGYPKTTHEDQIRAQMQMFIYNFIREPEMTKAIMYSGVNEMFAARNQNSMPHMSGMEIFDEQLKQGSHSMEFKPYVAGTTWMILSSMTGFIVSCLENKLYESEQFDSIVLNYINLLIGGIKA</sequence>
<dbReference type="PROSITE" id="PS50977">
    <property type="entry name" value="HTH_TETR_2"/>
    <property type="match status" value="1"/>
</dbReference>
<dbReference type="SUPFAM" id="SSF46689">
    <property type="entry name" value="Homeodomain-like"/>
    <property type="match status" value="1"/>
</dbReference>
<feature type="domain" description="HTH tetR-type" evidence="3">
    <location>
        <begin position="12"/>
        <end position="72"/>
    </location>
</feature>
<dbReference type="EMBL" id="JAMZFW010000015">
    <property type="protein sequence ID" value="MCP1102877.1"/>
    <property type="molecule type" value="Genomic_DNA"/>
</dbReference>
<keyword evidence="5" id="KW-1185">Reference proteome</keyword>
<feature type="DNA-binding region" description="H-T-H motif" evidence="2">
    <location>
        <begin position="35"/>
        <end position="54"/>
    </location>
</feature>
<name>A0ABT1EEI2_9FIRM</name>
<dbReference type="InterPro" id="IPR009057">
    <property type="entry name" value="Homeodomain-like_sf"/>
</dbReference>
<accession>A0ABT1EEI2</accession>
<evidence type="ECO:0000256" key="1">
    <source>
        <dbReference type="ARBA" id="ARBA00023125"/>
    </source>
</evidence>
<dbReference type="Gene3D" id="1.10.357.10">
    <property type="entry name" value="Tetracycline Repressor, domain 2"/>
    <property type="match status" value="1"/>
</dbReference>
<evidence type="ECO:0000256" key="2">
    <source>
        <dbReference type="PROSITE-ProRule" id="PRU00335"/>
    </source>
</evidence>
<dbReference type="RefSeq" id="WP_262066664.1">
    <property type="nucleotide sequence ID" value="NZ_JAMXOD010000015.1"/>
</dbReference>
<dbReference type="InterPro" id="IPR001647">
    <property type="entry name" value="HTH_TetR"/>
</dbReference>
<evidence type="ECO:0000259" key="3">
    <source>
        <dbReference type="PROSITE" id="PS50977"/>
    </source>
</evidence>
<gene>
    <name evidence="4" type="ORF">NK125_10655</name>
</gene>